<organism evidence="1 2">
    <name type="scientific">Ambispora leptoticha</name>
    <dbReference type="NCBI Taxonomy" id="144679"/>
    <lineage>
        <taxon>Eukaryota</taxon>
        <taxon>Fungi</taxon>
        <taxon>Fungi incertae sedis</taxon>
        <taxon>Mucoromycota</taxon>
        <taxon>Glomeromycotina</taxon>
        <taxon>Glomeromycetes</taxon>
        <taxon>Archaeosporales</taxon>
        <taxon>Ambisporaceae</taxon>
        <taxon>Ambispora</taxon>
    </lineage>
</organism>
<reference evidence="1" key="1">
    <citation type="submission" date="2021-06" db="EMBL/GenBank/DDBJ databases">
        <authorList>
            <person name="Kallberg Y."/>
            <person name="Tangrot J."/>
            <person name="Rosling A."/>
        </authorList>
    </citation>
    <scope>NUCLEOTIDE SEQUENCE</scope>
    <source>
        <strain evidence="1">FL130A</strain>
    </source>
</reference>
<proteinExistence type="predicted"/>
<gene>
    <name evidence="1" type="ORF">ALEPTO_LOCUS10880</name>
</gene>
<keyword evidence="2" id="KW-1185">Reference proteome</keyword>
<evidence type="ECO:0000313" key="2">
    <source>
        <dbReference type="Proteomes" id="UP000789508"/>
    </source>
</evidence>
<sequence length="51" mass="5757">QQTTTNPLTIPPPEHPPTLQYSIAKFNRWATIFPTTNISTSYIATINLDEL</sequence>
<evidence type="ECO:0000313" key="1">
    <source>
        <dbReference type="EMBL" id="CAG8681754.1"/>
    </source>
</evidence>
<comment type="caution">
    <text evidence="1">The sequence shown here is derived from an EMBL/GenBank/DDBJ whole genome shotgun (WGS) entry which is preliminary data.</text>
</comment>
<accession>A0A9N9HFM5</accession>
<feature type="non-terminal residue" evidence="1">
    <location>
        <position position="51"/>
    </location>
</feature>
<name>A0A9N9HFM5_9GLOM</name>
<dbReference type="EMBL" id="CAJVPS010014330">
    <property type="protein sequence ID" value="CAG8681754.1"/>
    <property type="molecule type" value="Genomic_DNA"/>
</dbReference>
<protein>
    <submittedName>
        <fullName evidence="1">10248_t:CDS:1</fullName>
    </submittedName>
</protein>
<dbReference type="AlphaFoldDB" id="A0A9N9HFM5"/>
<dbReference type="Proteomes" id="UP000789508">
    <property type="component" value="Unassembled WGS sequence"/>
</dbReference>